<evidence type="ECO:0000256" key="13">
    <source>
        <dbReference type="HAMAP-Rule" id="MF_00184"/>
    </source>
</evidence>
<comment type="subunit">
    <text evidence="13">Homodimer.</text>
</comment>
<evidence type="ECO:0000256" key="4">
    <source>
        <dbReference type="ARBA" id="ARBA00022598"/>
    </source>
</evidence>
<dbReference type="InterPro" id="IPR002320">
    <property type="entry name" value="Thr-tRNA-ligase_IIa"/>
</dbReference>
<dbReference type="GO" id="GO:0000049">
    <property type="term" value="F:tRNA binding"/>
    <property type="evidence" value="ECO:0007669"/>
    <property type="project" value="UniProtKB-KW"/>
</dbReference>
<dbReference type="SUPFAM" id="SSF55186">
    <property type="entry name" value="ThrRS/AlaRS common domain"/>
    <property type="match status" value="1"/>
</dbReference>
<feature type="binding site" evidence="13">
    <location>
        <position position="343"/>
    </location>
    <ligand>
        <name>Zn(2+)</name>
        <dbReference type="ChEBI" id="CHEBI:29105"/>
        <note>catalytic</note>
    </ligand>
</feature>
<dbReference type="SMART" id="SM00863">
    <property type="entry name" value="tRNA_SAD"/>
    <property type="match status" value="1"/>
</dbReference>
<dbReference type="CDD" id="cd00860">
    <property type="entry name" value="ThrRS_anticodon"/>
    <property type="match status" value="1"/>
</dbReference>
<dbReference type="FunFam" id="3.40.50.800:FF:000001">
    <property type="entry name" value="Threonine--tRNA ligase"/>
    <property type="match status" value="1"/>
</dbReference>
<evidence type="ECO:0000256" key="11">
    <source>
        <dbReference type="ARBA" id="ARBA00023146"/>
    </source>
</evidence>
<feature type="binding site" evidence="13">
    <location>
        <position position="469"/>
    </location>
    <ligand>
        <name>Zn(2+)</name>
        <dbReference type="ChEBI" id="CHEBI:29105"/>
        <note>catalytic</note>
    </ligand>
</feature>
<evidence type="ECO:0000256" key="10">
    <source>
        <dbReference type="ARBA" id="ARBA00022917"/>
    </source>
</evidence>
<evidence type="ECO:0000256" key="1">
    <source>
        <dbReference type="ARBA" id="ARBA00008226"/>
    </source>
</evidence>
<evidence type="ECO:0000256" key="6">
    <source>
        <dbReference type="ARBA" id="ARBA00022741"/>
    </source>
</evidence>
<feature type="domain" description="Aminoacyl-transfer RNA synthetases class-II family profile" evidence="14">
    <location>
        <begin position="213"/>
        <end position="504"/>
    </location>
</feature>
<evidence type="ECO:0000256" key="5">
    <source>
        <dbReference type="ARBA" id="ARBA00022723"/>
    </source>
</evidence>
<keyword evidence="8 13" id="KW-0067">ATP-binding</keyword>
<keyword evidence="5 13" id="KW-0479">Metal-binding</keyword>
<organism evidence="15 16">
    <name type="scientific">Cyanobium usitatum str. Tous</name>
    <dbReference type="NCBI Taxonomy" id="2116684"/>
    <lineage>
        <taxon>Bacteria</taxon>
        <taxon>Bacillati</taxon>
        <taxon>Cyanobacteriota</taxon>
        <taxon>Cyanophyceae</taxon>
        <taxon>Synechococcales</taxon>
        <taxon>Prochlorococcaceae</taxon>
        <taxon>Cyanobium</taxon>
    </lineage>
</organism>
<comment type="similarity">
    <text evidence="1 13">Belongs to the class-II aminoacyl-tRNA synthetase family.</text>
</comment>
<evidence type="ECO:0000313" key="16">
    <source>
        <dbReference type="Proteomes" id="UP000243002"/>
    </source>
</evidence>
<evidence type="ECO:0000256" key="12">
    <source>
        <dbReference type="ARBA" id="ARBA00049515"/>
    </source>
</evidence>
<keyword evidence="11 13" id="KW-0030">Aminoacyl-tRNA synthetase</keyword>
<dbReference type="InterPro" id="IPR036621">
    <property type="entry name" value="Anticodon-bd_dom_sf"/>
</dbReference>
<dbReference type="InterPro" id="IPR004154">
    <property type="entry name" value="Anticodon-bd"/>
</dbReference>
<proteinExistence type="inferred from homology"/>
<dbReference type="GO" id="GO:0006435">
    <property type="term" value="P:threonyl-tRNA aminoacylation"/>
    <property type="evidence" value="ECO:0007669"/>
    <property type="project" value="UniProtKB-UniRule"/>
</dbReference>
<reference evidence="15 16" key="1">
    <citation type="journal article" date="2018" name="Environ. Microbiol.">
        <title>Ecological and genomic features of two widespread freshwater picocyanobacteria.</title>
        <authorList>
            <person name="Cabello-Yeves P.J."/>
            <person name="Picazo A."/>
            <person name="Camacho A."/>
            <person name="Callieri C."/>
            <person name="Rosselli R."/>
            <person name="Roda-Garcia J.J."/>
            <person name="Coutinho F.H."/>
            <person name="Rodriguez-Valera F."/>
        </authorList>
    </citation>
    <scope>NUCLEOTIDE SEQUENCE [LARGE SCALE GENOMIC DNA]</scope>
    <source>
        <strain evidence="15 16">Tous</strain>
    </source>
</reference>
<comment type="caution">
    <text evidence="15">The sequence shown here is derived from an EMBL/GenBank/DDBJ whole genome shotgun (WGS) entry which is preliminary data.</text>
</comment>
<evidence type="ECO:0000313" key="15">
    <source>
        <dbReference type="EMBL" id="PSJ06938.1"/>
    </source>
</evidence>
<dbReference type="EMBL" id="PXXO01000002">
    <property type="protein sequence ID" value="PSJ06938.1"/>
    <property type="molecule type" value="Genomic_DNA"/>
</dbReference>
<dbReference type="Gene3D" id="3.30.54.20">
    <property type="match status" value="1"/>
</dbReference>
<dbReference type="GO" id="GO:0004829">
    <property type="term" value="F:threonine-tRNA ligase activity"/>
    <property type="evidence" value="ECO:0007669"/>
    <property type="project" value="UniProtKB-UniRule"/>
</dbReference>
<dbReference type="GO" id="GO:0005737">
    <property type="term" value="C:cytoplasm"/>
    <property type="evidence" value="ECO:0007669"/>
    <property type="project" value="UniProtKB-SubCell"/>
</dbReference>
<dbReference type="InterPro" id="IPR047246">
    <property type="entry name" value="ThrRS_anticodon"/>
</dbReference>
<keyword evidence="9 13" id="KW-0694">RNA-binding</keyword>
<dbReference type="AlphaFoldDB" id="A0A2P7N0C7"/>
<comment type="catalytic activity">
    <reaction evidence="12 13">
        <text>tRNA(Thr) + L-threonine + ATP = L-threonyl-tRNA(Thr) + AMP + diphosphate + H(+)</text>
        <dbReference type="Rhea" id="RHEA:24624"/>
        <dbReference type="Rhea" id="RHEA-COMP:9670"/>
        <dbReference type="Rhea" id="RHEA-COMP:9704"/>
        <dbReference type="ChEBI" id="CHEBI:15378"/>
        <dbReference type="ChEBI" id="CHEBI:30616"/>
        <dbReference type="ChEBI" id="CHEBI:33019"/>
        <dbReference type="ChEBI" id="CHEBI:57926"/>
        <dbReference type="ChEBI" id="CHEBI:78442"/>
        <dbReference type="ChEBI" id="CHEBI:78534"/>
        <dbReference type="ChEBI" id="CHEBI:456215"/>
        <dbReference type="EC" id="6.1.1.3"/>
    </reaction>
</comment>
<keyword evidence="16" id="KW-1185">Reference proteome</keyword>
<evidence type="ECO:0000256" key="8">
    <source>
        <dbReference type="ARBA" id="ARBA00022840"/>
    </source>
</evidence>
<feature type="binding site" evidence="13">
    <location>
        <position position="292"/>
    </location>
    <ligand>
        <name>Zn(2+)</name>
        <dbReference type="ChEBI" id="CHEBI:29105"/>
        <note>catalytic</note>
    </ligand>
</feature>
<dbReference type="SUPFAM" id="SSF52954">
    <property type="entry name" value="Class II aaRS ABD-related"/>
    <property type="match status" value="1"/>
</dbReference>
<sequence>MPVNPSSSEPAPIALPKTSESNQLLRIRHSMSHVLAMAVQKLFPQAQVTIGPWTESGFYYDFDNPDPFTEADLKAIKKEMGKIIGRRLPLERIEVSRNEAEARIKAQNEPYKLEILAGIQEPISLYTLGEEWWDLCAGPHVANTSELNPKAFELESVAGAYWRGDETKAQLQRIYGTAWETAEQLAEHKRRKEEAKRRDHRRLGTDLNLFSIEDEAGAGLVFWHPRGARMRLLIEDFWRQAHFAAGYELLYTPHVADISLWKTSGHLDFYAESMFGPMQVDERQYQLKPMNCPFHVLTYASTLRSYRELPIRWAELGTVYRYERPGVMHGLMRVRGFTQDDAHVFCLPEQISDEILRILDLTEEILSTFDFKTYEINLSTRPEKSIGEDAVWELATQGLIEALDRKGWAYKIDEGGGAFYGPKIDLKIEDAIGRMWQCSTIQLDFNLPERFELEYVAADGSRMRPIMIHRAIFGSLERFFGIMTENYAGDFPFWLAPEQIRLLPVTDEVMPYAEQLLEQLKAAGIRATLDLSGERLGKLIRNGEQMKIPLLGVIGAKEAETGAVSLRSRREGELGSVAVANLLAAAVTANAERAAGLGLPAVPTPGQ</sequence>
<dbReference type="Gene3D" id="3.40.50.800">
    <property type="entry name" value="Anticodon-binding domain"/>
    <property type="match status" value="1"/>
</dbReference>
<comment type="subcellular location">
    <subcellularLocation>
        <location evidence="13">Cytoplasm</location>
    </subcellularLocation>
</comment>
<dbReference type="FunFam" id="3.30.930.10:FF:000002">
    <property type="entry name" value="Threonine--tRNA ligase"/>
    <property type="match status" value="1"/>
</dbReference>
<keyword evidence="2 13" id="KW-0963">Cytoplasm</keyword>
<dbReference type="InterPro" id="IPR006195">
    <property type="entry name" value="aa-tRNA-synth_II"/>
</dbReference>
<evidence type="ECO:0000256" key="3">
    <source>
        <dbReference type="ARBA" id="ARBA00022555"/>
    </source>
</evidence>
<keyword evidence="7 13" id="KW-0862">Zinc</keyword>
<dbReference type="InterPro" id="IPR045864">
    <property type="entry name" value="aa-tRNA-synth_II/BPL/LPL"/>
</dbReference>
<dbReference type="PANTHER" id="PTHR11451:SF44">
    <property type="entry name" value="THREONINE--TRNA LIGASE, CHLOROPLASTIC_MITOCHONDRIAL 2"/>
    <property type="match status" value="1"/>
</dbReference>
<dbReference type="SUPFAM" id="SSF55681">
    <property type="entry name" value="Class II aaRS and biotin synthetases"/>
    <property type="match status" value="1"/>
</dbReference>
<dbReference type="InterPro" id="IPR033728">
    <property type="entry name" value="ThrRS_core"/>
</dbReference>
<dbReference type="Pfam" id="PF00587">
    <property type="entry name" value="tRNA-synt_2b"/>
    <property type="match status" value="1"/>
</dbReference>
<keyword evidence="4 13" id="KW-0436">Ligase</keyword>
<keyword evidence="10 13" id="KW-0648">Protein biosynthesis</keyword>
<dbReference type="Proteomes" id="UP000243002">
    <property type="component" value="Unassembled WGS sequence"/>
</dbReference>
<dbReference type="PANTHER" id="PTHR11451">
    <property type="entry name" value="THREONINE-TRNA LIGASE"/>
    <property type="match status" value="1"/>
</dbReference>
<accession>A0A2P7N0C7</accession>
<evidence type="ECO:0000256" key="9">
    <source>
        <dbReference type="ARBA" id="ARBA00022884"/>
    </source>
</evidence>
<dbReference type="OrthoDB" id="9802304at2"/>
<dbReference type="GO" id="GO:0046872">
    <property type="term" value="F:metal ion binding"/>
    <property type="evidence" value="ECO:0007669"/>
    <property type="project" value="UniProtKB-KW"/>
</dbReference>
<dbReference type="PRINTS" id="PR01047">
    <property type="entry name" value="TRNASYNTHTHR"/>
</dbReference>
<dbReference type="Gene3D" id="3.30.980.10">
    <property type="entry name" value="Threonyl-trna Synthetase, Chain A, domain 2"/>
    <property type="match status" value="1"/>
</dbReference>
<dbReference type="EC" id="6.1.1.3" evidence="13"/>
<evidence type="ECO:0000256" key="7">
    <source>
        <dbReference type="ARBA" id="ARBA00022833"/>
    </source>
</evidence>
<dbReference type="InterPro" id="IPR018163">
    <property type="entry name" value="Thr/Ala-tRNA-synth_IIc_edit"/>
</dbReference>
<dbReference type="FunFam" id="3.30.54.20:FF:000002">
    <property type="entry name" value="Threonine--tRNA ligase"/>
    <property type="match status" value="1"/>
</dbReference>
<gene>
    <name evidence="13" type="primary">thrS</name>
    <name evidence="15" type="ORF">C7K55_03005</name>
</gene>
<dbReference type="GO" id="GO:0005524">
    <property type="term" value="F:ATP binding"/>
    <property type="evidence" value="ECO:0007669"/>
    <property type="project" value="UniProtKB-UniRule"/>
</dbReference>
<dbReference type="InterPro" id="IPR002314">
    <property type="entry name" value="aa-tRNA-synt_IIb"/>
</dbReference>
<dbReference type="InterPro" id="IPR012947">
    <property type="entry name" value="tRNA_SAD"/>
</dbReference>
<evidence type="ECO:0000256" key="2">
    <source>
        <dbReference type="ARBA" id="ARBA00022490"/>
    </source>
</evidence>
<dbReference type="CDD" id="cd00771">
    <property type="entry name" value="ThrRS_core"/>
    <property type="match status" value="1"/>
</dbReference>
<keyword evidence="6 13" id="KW-0547">Nucleotide-binding</keyword>
<keyword evidence="3 13" id="KW-0820">tRNA-binding</keyword>
<dbReference type="PROSITE" id="PS50862">
    <property type="entry name" value="AA_TRNA_LIGASE_II"/>
    <property type="match status" value="1"/>
</dbReference>
<dbReference type="Gene3D" id="3.30.930.10">
    <property type="entry name" value="Bira Bifunctional Protein, Domain 2"/>
    <property type="match status" value="1"/>
</dbReference>
<comment type="caution">
    <text evidence="13">Lacks conserved residue(s) required for the propagation of feature annotation.</text>
</comment>
<dbReference type="NCBIfam" id="TIGR00418">
    <property type="entry name" value="thrS"/>
    <property type="match status" value="1"/>
</dbReference>
<comment type="cofactor">
    <cofactor evidence="13">
        <name>Zn(2+)</name>
        <dbReference type="ChEBI" id="CHEBI:29105"/>
    </cofactor>
    <text evidence="13">Binds 1 zinc ion per subunit.</text>
</comment>
<dbReference type="HAMAP" id="MF_00184">
    <property type="entry name" value="Thr_tRNA_synth"/>
    <property type="match status" value="1"/>
</dbReference>
<dbReference type="Pfam" id="PF07973">
    <property type="entry name" value="tRNA_SAD"/>
    <property type="match status" value="1"/>
</dbReference>
<dbReference type="Pfam" id="PF03129">
    <property type="entry name" value="HGTP_anticodon"/>
    <property type="match status" value="1"/>
</dbReference>
<protein>
    <recommendedName>
        <fullName evidence="13">Threonine--tRNA ligase</fullName>
        <ecNumber evidence="13">6.1.1.3</ecNumber>
    </recommendedName>
    <alternativeName>
        <fullName evidence="13">Threonyl-tRNA synthetase</fullName>
        <shortName evidence="13">ThrRS</shortName>
    </alternativeName>
</protein>
<name>A0A2P7N0C7_9CYAN</name>
<evidence type="ECO:0000259" key="14">
    <source>
        <dbReference type="PROSITE" id="PS50862"/>
    </source>
</evidence>